<feature type="compositionally biased region" description="Basic and acidic residues" evidence="1">
    <location>
        <begin position="37"/>
        <end position="52"/>
    </location>
</feature>
<evidence type="ECO:0000313" key="3">
    <source>
        <dbReference type="EMBL" id="MCJ8208526.1"/>
    </source>
</evidence>
<reference evidence="3" key="1">
    <citation type="submission" date="2022-04" db="EMBL/GenBank/DDBJ databases">
        <title>Mucilaginibacter sp. RS28 isolated from freshwater.</title>
        <authorList>
            <person name="Ko S.-R."/>
        </authorList>
    </citation>
    <scope>NUCLEOTIDE SEQUENCE</scope>
    <source>
        <strain evidence="3">RS28</strain>
    </source>
</reference>
<feature type="region of interest" description="Disordered" evidence="1">
    <location>
        <begin position="22"/>
        <end position="52"/>
    </location>
</feature>
<dbReference type="Proteomes" id="UP001139450">
    <property type="component" value="Unassembled WGS sequence"/>
</dbReference>
<dbReference type="AlphaFoldDB" id="A0A9X1X0G7"/>
<comment type="caution">
    <text evidence="3">The sequence shown here is derived from an EMBL/GenBank/DDBJ whole genome shotgun (WGS) entry which is preliminary data.</text>
</comment>
<dbReference type="EMBL" id="JALJEJ010000001">
    <property type="protein sequence ID" value="MCJ8208526.1"/>
    <property type="molecule type" value="Genomic_DNA"/>
</dbReference>
<evidence type="ECO:0000256" key="2">
    <source>
        <dbReference type="SAM" id="SignalP"/>
    </source>
</evidence>
<sequence>MKGMIFILAALVVALTCCHQDPHNKFGGPSNQPQDTAAKKRDTSSVGTRTDR</sequence>
<name>A0A9X1X0G7_9SPHI</name>
<organism evidence="3 4">
    <name type="scientific">Mucilaginibacter straminoryzae</name>
    <dbReference type="NCBI Taxonomy" id="2932774"/>
    <lineage>
        <taxon>Bacteria</taxon>
        <taxon>Pseudomonadati</taxon>
        <taxon>Bacteroidota</taxon>
        <taxon>Sphingobacteriia</taxon>
        <taxon>Sphingobacteriales</taxon>
        <taxon>Sphingobacteriaceae</taxon>
        <taxon>Mucilaginibacter</taxon>
    </lineage>
</organism>
<evidence type="ECO:0000256" key="1">
    <source>
        <dbReference type="SAM" id="MobiDB-lite"/>
    </source>
</evidence>
<keyword evidence="4" id="KW-1185">Reference proteome</keyword>
<evidence type="ECO:0000313" key="4">
    <source>
        <dbReference type="Proteomes" id="UP001139450"/>
    </source>
</evidence>
<feature type="signal peptide" evidence="2">
    <location>
        <begin position="1"/>
        <end position="19"/>
    </location>
</feature>
<evidence type="ECO:0008006" key="5">
    <source>
        <dbReference type="Google" id="ProtNLM"/>
    </source>
</evidence>
<protein>
    <recommendedName>
        <fullName evidence="5">Lipoprotein</fullName>
    </recommendedName>
</protein>
<proteinExistence type="predicted"/>
<dbReference type="RefSeq" id="WP_245128355.1">
    <property type="nucleotide sequence ID" value="NZ_JALJEJ010000001.1"/>
</dbReference>
<feature type="chain" id="PRO_5040967367" description="Lipoprotein" evidence="2">
    <location>
        <begin position="20"/>
        <end position="52"/>
    </location>
</feature>
<accession>A0A9X1X0G7</accession>
<gene>
    <name evidence="3" type="ORF">MUY27_02315</name>
</gene>
<keyword evidence="2" id="KW-0732">Signal</keyword>